<evidence type="ECO:0000313" key="4">
    <source>
        <dbReference type="Proteomes" id="UP000076226"/>
    </source>
</evidence>
<dbReference type="Gene3D" id="1.25.10.10">
    <property type="entry name" value="Leucine-rich Repeat Variant"/>
    <property type="match status" value="1"/>
</dbReference>
<feature type="domain" description="Scaffold protein Nfu/NifU N-terminal" evidence="2">
    <location>
        <begin position="3"/>
        <end position="90"/>
    </location>
</feature>
<dbReference type="SMART" id="SM00932">
    <property type="entry name" value="Nfu_N"/>
    <property type="match status" value="1"/>
</dbReference>
<evidence type="ECO:0000259" key="2">
    <source>
        <dbReference type="SMART" id="SM00932"/>
    </source>
</evidence>
<dbReference type="Proteomes" id="UP000076226">
    <property type="component" value="Chromosome"/>
</dbReference>
<name>A0ABN4NM69_9BACL</name>
<dbReference type="RefSeq" id="WP_063165844.1">
    <property type="nucleotide sequence ID" value="NZ_CP014342.1"/>
</dbReference>
<dbReference type="InterPro" id="IPR011989">
    <property type="entry name" value="ARM-like"/>
</dbReference>
<dbReference type="InterPro" id="IPR004155">
    <property type="entry name" value="PBS_lyase_HEAT"/>
</dbReference>
<protein>
    <submittedName>
        <fullName evidence="3">Virulence factor</fullName>
    </submittedName>
</protein>
<organism evidence="3 4">
    <name type="scientific">Geobacillus subterraneus</name>
    <dbReference type="NCBI Taxonomy" id="129338"/>
    <lineage>
        <taxon>Bacteria</taxon>
        <taxon>Bacillati</taxon>
        <taxon>Bacillota</taxon>
        <taxon>Bacilli</taxon>
        <taxon>Bacillales</taxon>
        <taxon>Anoxybacillaceae</taxon>
        <taxon>Geobacillus</taxon>
    </lineage>
</organism>
<dbReference type="EMBL" id="CP014342">
    <property type="protein sequence ID" value="AMX83545.1"/>
    <property type="molecule type" value="Genomic_DNA"/>
</dbReference>
<reference evidence="3 4" key="1">
    <citation type="submission" date="2016-02" db="EMBL/GenBank/DDBJ databases">
        <title>Complete genome sequence of Geobacillus subterraneus KCTC 3922T.</title>
        <authorList>
            <person name="Lee D.-W."/>
            <person name="Lee Y.-J."/>
            <person name="Lee S.-J."/>
            <person name="Park G.-S."/>
            <person name="Lee S.-J."/>
            <person name="Shin J.-H."/>
        </authorList>
    </citation>
    <scope>NUCLEOTIDE SEQUENCE [LARGE SCALE GENOMIC DNA]</scope>
    <source>
        <strain evidence="3 4">KCTC 3922</strain>
    </source>
</reference>
<evidence type="ECO:0000313" key="3">
    <source>
        <dbReference type="EMBL" id="AMX83545.1"/>
    </source>
</evidence>
<dbReference type="SMART" id="SM00567">
    <property type="entry name" value="EZ_HEAT"/>
    <property type="match status" value="4"/>
</dbReference>
<feature type="region of interest" description="Disordered" evidence="1">
    <location>
        <begin position="360"/>
        <end position="381"/>
    </location>
</feature>
<dbReference type="Pfam" id="PF08712">
    <property type="entry name" value="Nfu_N"/>
    <property type="match status" value="1"/>
</dbReference>
<dbReference type="InterPro" id="IPR025989">
    <property type="entry name" value="Virulence_F_dom"/>
</dbReference>
<dbReference type="SUPFAM" id="SSF48371">
    <property type="entry name" value="ARM repeat"/>
    <property type="match status" value="1"/>
</dbReference>
<gene>
    <name evidence="3" type="ORF">GS3922_07580</name>
</gene>
<keyword evidence="4" id="KW-1185">Reference proteome</keyword>
<sequence>MRIQAIEPTPSPNTMKILLDEELPSGMRHNYKPDNIGEAPPLIQALMRIDGVKGIYHVADFLAIERHPKYDWRDILAKVREVFGEEADDEAEAKPKVNEHFGEVKVFVQMLYGLPMQVKLIDGEREHRVGLPQPFVDAVIEAQKYAGNIVLERKWVEKGVRYGTFEEIGREVVDELSAAYPPERLERIVNMFRRGEQEKTAQKRPGIKVTSEMLDDPDWRKRYAALEQMAEPTEDDIPVLAKALKDEKMAIRRLATAYFGMIGGKQVLPYLYEALKDPAVAVRRTAGDCLSDIGDPEAIPAMMEALKDESKLVRWRAAMFLYEVGDESALPALKAAENDPEFEVSLQVKMAIERIEGGEEAKGSVWKQMTESRKKESKTGE</sequence>
<evidence type="ECO:0000256" key="1">
    <source>
        <dbReference type="SAM" id="MobiDB-lite"/>
    </source>
</evidence>
<dbReference type="InterPro" id="IPR016024">
    <property type="entry name" value="ARM-type_fold"/>
</dbReference>
<dbReference type="InterPro" id="IPR014824">
    <property type="entry name" value="Nfu/NifU_N"/>
</dbReference>
<dbReference type="Pfam" id="PF13646">
    <property type="entry name" value="HEAT_2"/>
    <property type="match status" value="1"/>
</dbReference>
<feature type="compositionally biased region" description="Basic and acidic residues" evidence="1">
    <location>
        <begin position="370"/>
        <end position="381"/>
    </location>
</feature>
<dbReference type="PANTHER" id="PTHR12697:SF37">
    <property type="entry name" value="CONSERVED VIRULENCE FACTOR C"/>
    <property type="match status" value="1"/>
</dbReference>
<dbReference type="SUPFAM" id="SSF110836">
    <property type="entry name" value="Hypothetical protein SAV1430"/>
    <property type="match status" value="1"/>
</dbReference>
<dbReference type="PANTHER" id="PTHR12697">
    <property type="entry name" value="PBS LYASE HEAT-LIKE PROTEIN"/>
    <property type="match status" value="1"/>
</dbReference>
<proteinExistence type="predicted"/>
<dbReference type="Gene3D" id="3.30.1370.70">
    <property type="entry name" value="Scaffold protein Nfu/NifU, N-terminal domain"/>
    <property type="match status" value="1"/>
</dbReference>
<dbReference type="Pfam" id="PF13769">
    <property type="entry name" value="Virulence_fact"/>
    <property type="match status" value="1"/>
</dbReference>
<dbReference type="InterPro" id="IPR036498">
    <property type="entry name" value="Nfu/NifU_N_sf"/>
</dbReference>
<accession>A0ABN4NM69</accession>